<comment type="caution">
    <text evidence="9">The sequence shown here is derived from an EMBL/GenBank/DDBJ whole genome shotgun (WGS) entry which is preliminary data.</text>
</comment>
<dbReference type="AlphaFoldDB" id="A0A1V9YY64"/>
<feature type="transmembrane region" description="Helical" evidence="7">
    <location>
        <begin position="5"/>
        <end position="22"/>
    </location>
</feature>
<keyword evidence="10" id="KW-1185">Reference proteome</keyword>
<evidence type="ECO:0000313" key="10">
    <source>
        <dbReference type="Proteomes" id="UP000243217"/>
    </source>
</evidence>
<dbReference type="GO" id="GO:0009251">
    <property type="term" value="P:glucan catabolic process"/>
    <property type="evidence" value="ECO:0007669"/>
    <property type="project" value="TreeGrafter"/>
</dbReference>
<comment type="catalytic activity">
    <reaction evidence="1">
        <text>Hydrolysis of terminal, non-reducing beta-D-glucosyl residues with release of beta-D-glucose.</text>
        <dbReference type="EC" id="3.2.1.21"/>
    </reaction>
</comment>
<dbReference type="Pfam" id="PF14310">
    <property type="entry name" value="Fn3-like"/>
    <property type="match status" value="1"/>
</dbReference>
<sequence length="823" mass="90440">MILRYVVLISSAIIAWSVLYIAQMHNTLISPVALQEKAVGDDTISIDEQVEKLLQSMTLAQKVGQMTQIDVSDVLYGKSRDPVLAINRARVAVYAKLGIGSYFNSPFDATIHPHGRTGWTATEWRMFLGSIQAIYKEHNAIPFIYGIDTTHGANYVQNATIFPQPLATASTFNPELAHAMGRIEAKDSIAAGIPWIFSPVLGIAMQPKWSRVYETFGEDPYLVSQMGVAVIRGIQSLNLSAACMKHFIGYSNPTSGNDRADSVITDFELLNYYAPPFIAAVRDGNVLSAMETYTSVNGDPVVQSRKLLVDLLRNDIQFDGLLVSDDDEIHRLVAEHHVARNELEALEMVMNHTSLDMNMVSEKHRSTSLLSKLINASHIPTSRLDDSVRRILKLKASLGLLPTSESEAAKHATITSNHLTSVGSQEDLQLAQTTADESIILLKNKMQEPIDAVNPKLVLPIIDPNSKIFITGPLAHNKAYLCGGWTVYWQGTDDSDQIPHGLTIKEALEARFKNVVHHEGVDIDGYADGEVRAPIADEEENILTLSAKYNTSLARAAAADYTIVVVGEAPYAEKSGDIDDLTLPQGQLDYITTLSSVKSTNVIVVIIAGRPRLLAKSLANVQAVLLSFLPCEAGGEAIAKVIAGDVNPSGRLPLTYPSSTGHIHVPYFHRMNIACKESFSECPVEWPFGSGLSYTTFKYDNLTLSEWRVNKENGTLGVQVAVTNTGTRAGKEVVMLFVSQKVRHFSVPETKMLRRFKKIDLPPGGVEIVHFELTSEDWSYYAPQIGNGFQSVAEEGLFHVLIKHDTTCNSVKKNSMCAHFHVV</sequence>
<dbReference type="Pfam" id="PF01915">
    <property type="entry name" value="Glyco_hydro_3_C"/>
    <property type="match status" value="1"/>
</dbReference>
<dbReference type="Pfam" id="PF00933">
    <property type="entry name" value="Glyco_hydro_3"/>
    <property type="match status" value="1"/>
</dbReference>
<evidence type="ECO:0000256" key="4">
    <source>
        <dbReference type="ARBA" id="ARBA00022729"/>
    </source>
</evidence>
<dbReference type="InterPro" id="IPR002772">
    <property type="entry name" value="Glyco_hydro_3_C"/>
</dbReference>
<dbReference type="PANTHER" id="PTHR30620:SF16">
    <property type="entry name" value="LYSOSOMAL BETA GLUCOSIDASE"/>
    <property type="match status" value="1"/>
</dbReference>
<dbReference type="InterPro" id="IPR013783">
    <property type="entry name" value="Ig-like_fold"/>
</dbReference>
<dbReference type="Proteomes" id="UP000243217">
    <property type="component" value="Unassembled WGS sequence"/>
</dbReference>
<dbReference type="SMART" id="SM01217">
    <property type="entry name" value="Fn3_like"/>
    <property type="match status" value="1"/>
</dbReference>
<dbReference type="InterPro" id="IPR051915">
    <property type="entry name" value="Cellulose_Degrad_GH3"/>
</dbReference>
<dbReference type="InterPro" id="IPR036881">
    <property type="entry name" value="Glyco_hydro_3_C_sf"/>
</dbReference>
<dbReference type="PRINTS" id="PR00133">
    <property type="entry name" value="GLHYDRLASE3"/>
</dbReference>
<evidence type="ECO:0000256" key="7">
    <source>
        <dbReference type="SAM" id="Phobius"/>
    </source>
</evidence>
<dbReference type="FunFam" id="3.20.20.300:FF:000007">
    <property type="entry name" value="Lysosomal beta glucosidase"/>
    <property type="match status" value="1"/>
</dbReference>
<dbReference type="GO" id="GO:0008422">
    <property type="term" value="F:beta-glucosidase activity"/>
    <property type="evidence" value="ECO:0007669"/>
    <property type="project" value="UniProtKB-EC"/>
</dbReference>
<name>A0A1V9YY64_9STRA</name>
<keyword evidence="7" id="KW-0812">Transmembrane</keyword>
<keyword evidence="5" id="KW-0378">Hydrolase</keyword>
<keyword evidence="7" id="KW-1133">Transmembrane helix</keyword>
<accession>A0A1V9YY64</accession>
<gene>
    <name evidence="9" type="ORF">THRCLA_09261</name>
</gene>
<reference evidence="9 10" key="1">
    <citation type="journal article" date="2014" name="Genome Biol. Evol.">
        <title>The secreted proteins of Achlya hypogyna and Thraustotheca clavata identify the ancestral oomycete secretome and reveal gene acquisitions by horizontal gene transfer.</title>
        <authorList>
            <person name="Misner I."/>
            <person name="Blouin N."/>
            <person name="Leonard G."/>
            <person name="Richards T.A."/>
            <person name="Lane C.E."/>
        </authorList>
    </citation>
    <scope>NUCLEOTIDE SEQUENCE [LARGE SCALE GENOMIC DNA]</scope>
    <source>
        <strain evidence="9 10">ATCC 34112</strain>
    </source>
</reference>
<dbReference type="SUPFAM" id="SSF51445">
    <property type="entry name" value="(Trans)glycosidases"/>
    <property type="match status" value="1"/>
</dbReference>
<keyword evidence="6" id="KW-0326">Glycosidase</keyword>
<comment type="similarity">
    <text evidence="2">Belongs to the glycosyl hydrolase 3 family.</text>
</comment>
<dbReference type="Gene3D" id="3.20.20.300">
    <property type="entry name" value="Glycoside hydrolase, family 3, N-terminal domain"/>
    <property type="match status" value="1"/>
</dbReference>
<evidence type="ECO:0000256" key="6">
    <source>
        <dbReference type="ARBA" id="ARBA00023295"/>
    </source>
</evidence>
<dbReference type="STRING" id="74557.A0A1V9YY64"/>
<proteinExistence type="inferred from homology"/>
<keyword evidence="7" id="KW-0472">Membrane</keyword>
<keyword evidence="4" id="KW-0732">Signal</keyword>
<dbReference type="PANTHER" id="PTHR30620">
    <property type="entry name" value="PERIPLASMIC BETA-GLUCOSIDASE-RELATED"/>
    <property type="match status" value="1"/>
</dbReference>
<dbReference type="InterPro" id="IPR017853">
    <property type="entry name" value="GH"/>
</dbReference>
<evidence type="ECO:0000259" key="8">
    <source>
        <dbReference type="SMART" id="SM01217"/>
    </source>
</evidence>
<dbReference type="InterPro" id="IPR026891">
    <property type="entry name" value="Fn3-like"/>
</dbReference>
<evidence type="ECO:0000256" key="2">
    <source>
        <dbReference type="ARBA" id="ARBA00005336"/>
    </source>
</evidence>
<feature type="domain" description="Fibronectin type III-like" evidence="8">
    <location>
        <begin position="732"/>
        <end position="806"/>
    </location>
</feature>
<dbReference type="Gene3D" id="2.60.40.10">
    <property type="entry name" value="Immunoglobulins"/>
    <property type="match status" value="1"/>
</dbReference>
<organism evidence="9 10">
    <name type="scientific">Thraustotheca clavata</name>
    <dbReference type="NCBI Taxonomy" id="74557"/>
    <lineage>
        <taxon>Eukaryota</taxon>
        <taxon>Sar</taxon>
        <taxon>Stramenopiles</taxon>
        <taxon>Oomycota</taxon>
        <taxon>Saprolegniomycetes</taxon>
        <taxon>Saprolegniales</taxon>
        <taxon>Achlyaceae</taxon>
        <taxon>Thraustotheca</taxon>
    </lineage>
</organism>
<evidence type="ECO:0000256" key="1">
    <source>
        <dbReference type="ARBA" id="ARBA00000448"/>
    </source>
</evidence>
<dbReference type="EMBL" id="JNBS01002513">
    <property type="protein sequence ID" value="OQR90597.1"/>
    <property type="molecule type" value="Genomic_DNA"/>
</dbReference>
<evidence type="ECO:0000256" key="5">
    <source>
        <dbReference type="ARBA" id="ARBA00022801"/>
    </source>
</evidence>
<dbReference type="SUPFAM" id="SSF52279">
    <property type="entry name" value="Beta-D-glucan exohydrolase, C-terminal domain"/>
    <property type="match status" value="1"/>
</dbReference>
<dbReference type="EC" id="3.2.1.21" evidence="3"/>
<dbReference type="OrthoDB" id="416222at2759"/>
<dbReference type="Gene3D" id="3.40.50.1700">
    <property type="entry name" value="Glycoside hydrolase family 3 C-terminal domain"/>
    <property type="match status" value="1"/>
</dbReference>
<evidence type="ECO:0000313" key="9">
    <source>
        <dbReference type="EMBL" id="OQR90597.1"/>
    </source>
</evidence>
<dbReference type="InterPro" id="IPR036962">
    <property type="entry name" value="Glyco_hydro_3_N_sf"/>
</dbReference>
<dbReference type="InterPro" id="IPR001764">
    <property type="entry name" value="Glyco_hydro_3_N"/>
</dbReference>
<protein>
    <recommendedName>
        <fullName evidence="3">beta-glucosidase</fullName>
        <ecNumber evidence="3">3.2.1.21</ecNumber>
    </recommendedName>
</protein>
<evidence type="ECO:0000256" key="3">
    <source>
        <dbReference type="ARBA" id="ARBA00012744"/>
    </source>
</evidence>